<dbReference type="SUPFAM" id="SSF52172">
    <property type="entry name" value="CheY-like"/>
    <property type="match status" value="1"/>
</dbReference>
<evidence type="ECO:0000256" key="1">
    <source>
        <dbReference type="ARBA" id="ARBA00000085"/>
    </source>
</evidence>
<dbReference type="EC" id="2.7.13.3" evidence="2"/>
<keyword evidence="5" id="KW-1185">Reference proteome</keyword>
<organism evidence="4 5">
    <name type="scientific">Fusibacter paucivorans</name>
    <dbReference type="NCBI Taxonomy" id="76009"/>
    <lineage>
        <taxon>Bacteria</taxon>
        <taxon>Bacillati</taxon>
        <taxon>Bacillota</taxon>
        <taxon>Clostridia</taxon>
        <taxon>Eubacteriales</taxon>
        <taxon>Eubacteriales Family XII. Incertae Sedis</taxon>
        <taxon>Fusibacter</taxon>
    </lineage>
</organism>
<keyword evidence="3" id="KW-0175">Coiled coil</keyword>
<dbReference type="InterPro" id="IPR011006">
    <property type="entry name" value="CheY-like_superfamily"/>
</dbReference>
<gene>
    <name evidence="4" type="ORF">KHM83_07690</name>
</gene>
<evidence type="ECO:0000313" key="4">
    <source>
        <dbReference type="EMBL" id="MBS7526554.1"/>
    </source>
</evidence>
<name>A0ABS5PMZ6_9FIRM</name>
<feature type="coiled-coil region" evidence="3">
    <location>
        <begin position="9"/>
        <end position="36"/>
    </location>
</feature>
<dbReference type="InterPro" id="IPR036890">
    <property type="entry name" value="HATPase_C_sf"/>
</dbReference>
<dbReference type="InterPro" id="IPR036097">
    <property type="entry name" value="HisK_dim/P_sf"/>
</dbReference>
<dbReference type="Gene3D" id="3.30.565.10">
    <property type="entry name" value="Histidine kinase-like ATPase, C-terminal domain"/>
    <property type="match status" value="1"/>
</dbReference>
<dbReference type="Gene3D" id="3.40.50.2300">
    <property type="match status" value="1"/>
</dbReference>
<accession>A0ABS5PMZ6</accession>
<evidence type="ECO:0000313" key="5">
    <source>
        <dbReference type="Proteomes" id="UP000746471"/>
    </source>
</evidence>
<dbReference type="PANTHER" id="PTHR24423:SF633">
    <property type="entry name" value="ETHYLENE RECEPTOR 2"/>
    <property type="match status" value="1"/>
</dbReference>
<comment type="catalytic activity">
    <reaction evidence="1">
        <text>ATP + protein L-histidine = ADP + protein N-phospho-L-histidine.</text>
        <dbReference type="EC" id="2.7.13.3"/>
    </reaction>
</comment>
<evidence type="ECO:0000256" key="2">
    <source>
        <dbReference type="ARBA" id="ARBA00012438"/>
    </source>
</evidence>
<proteinExistence type="predicted"/>
<dbReference type="RefSeq" id="WP_213236416.1">
    <property type="nucleotide sequence ID" value="NZ_JAHBCL010000011.1"/>
</dbReference>
<dbReference type="SUPFAM" id="SSF47384">
    <property type="entry name" value="Homodimeric domain of signal transducing histidine kinase"/>
    <property type="match status" value="1"/>
</dbReference>
<evidence type="ECO:0000256" key="3">
    <source>
        <dbReference type="SAM" id="Coils"/>
    </source>
</evidence>
<dbReference type="SUPFAM" id="SSF55874">
    <property type="entry name" value="ATPase domain of HSP90 chaperone/DNA topoisomerase II/histidine kinase"/>
    <property type="match status" value="1"/>
</dbReference>
<comment type="caution">
    <text evidence="4">The sequence shown here is derived from an EMBL/GenBank/DDBJ whole genome shotgun (WGS) entry which is preliminary data.</text>
</comment>
<dbReference type="Proteomes" id="UP000746471">
    <property type="component" value="Unassembled WGS sequence"/>
</dbReference>
<sequence length="518" mass="59965">MDAYGSLSRESLIHEIRQLNKTIETLKFKMDSEEVNLLDLVKFPIIHISSEYDILWANHYATEQYDRLYHKKCYQALYGFNDICSNCPMKEVLSYKVTMNIVVVDKHADNWHNALMPVDEGDVQGSILEFQQRKDERLQVEEAFKDAIARLRHENQELRRKLQIKNDFIKIFSTKLMTPIKAIRGIHTSLENTYLSQIQSEYLTVLAKNSRLIHDIFNRALMHADMEESVLLNPKQEFDLVGVLTALETMSKAQFEVVLHYDDAMPKIVLGDETNFTLALYLLLETAVSISAHKRIFLNATSISETIKNVSVKLTITDRADNRQAALKNFTDTVYEQDDIYRSLESYISSVGIQVGKKIIEALDGTLIISTTEGKGIHMTLFINFEKVMPRKPIQIAVTTSEKAGILFVDEDRPPVSLEMFDRYNIYFAKSKEQAVALFTAHMPEITMINIMLNDEDGFSIFDAIERYRQEGQYILATSVKLIDNERDFMRDYGFDDYYEKPLHQSDLNDIFKLYINR</sequence>
<dbReference type="PANTHER" id="PTHR24423">
    <property type="entry name" value="TWO-COMPONENT SENSOR HISTIDINE KINASE"/>
    <property type="match status" value="1"/>
</dbReference>
<reference evidence="4 5" key="1">
    <citation type="submission" date="2021-05" db="EMBL/GenBank/DDBJ databases">
        <title>Fusibacter ferrireducens sp. nov., an anaerobic, sulfur- and Fe-reducing bacterium isolated from the mangrove sediment.</title>
        <authorList>
            <person name="Qiu D."/>
        </authorList>
    </citation>
    <scope>NUCLEOTIDE SEQUENCE [LARGE SCALE GENOMIC DNA]</scope>
    <source>
        <strain evidence="4 5">DSM 12116</strain>
    </source>
</reference>
<dbReference type="Gene3D" id="1.10.287.130">
    <property type="match status" value="1"/>
</dbReference>
<dbReference type="EMBL" id="JAHBCL010000011">
    <property type="protein sequence ID" value="MBS7526554.1"/>
    <property type="molecule type" value="Genomic_DNA"/>
</dbReference>
<protein>
    <recommendedName>
        <fullName evidence="2">histidine kinase</fullName>
        <ecNumber evidence="2">2.7.13.3</ecNumber>
    </recommendedName>
</protein>